<dbReference type="AlphaFoldDB" id="A0A9P4J788"/>
<accession>A0A9P4J788</accession>
<feature type="signal peptide" evidence="1">
    <location>
        <begin position="1"/>
        <end position="21"/>
    </location>
</feature>
<reference evidence="2" key="1">
    <citation type="journal article" date="2020" name="Stud. Mycol.">
        <title>101 Dothideomycetes genomes: a test case for predicting lifestyles and emergence of pathogens.</title>
        <authorList>
            <person name="Haridas S."/>
            <person name="Albert R."/>
            <person name="Binder M."/>
            <person name="Bloem J."/>
            <person name="Labutti K."/>
            <person name="Salamov A."/>
            <person name="Andreopoulos B."/>
            <person name="Baker S."/>
            <person name="Barry K."/>
            <person name="Bills G."/>
            <person name="Bluhm B."/>
            <person name="Cannon C."/>
            <person name="Castanera R."/>
            <person name="Culley D."/>
            <person name="Daum C."/>
            <person name="Ezra D."/>
            <person name="Gonzalez J."/>
            <person name="Henrissat B."/>
            <person name="Kuo A."/>
            <person name="Liang C."/>
            <person name="Lipzen A."/>
            <person name="Lutzoni F."/>
            <person name="Magnuson J."/>
            <person name="Mondo S."/>
            <person name="Nolan M."/>
            <person name="Ohm R."/>
            <person name="Pangilinan J."/>
            <person name="Park H.-J."/>
            <person name="Ramirez L."/>
            <person name="Alfaro M."/>
            <person name="Sun H."/>
            <person name="Tritt A."/>
            <person name="Yoshinaga Y."/>
            <person name="Zwiers L.-H."/>
            <person name="Turgeon B."/>
            <person name="Goodwin S."/>
            <person name="Spatafora J."/>
            <person name="Crous P."/>
            <person name="Grigoriev I."/>
        </authorList>
    </citation>
    <scope>NUCLEOTIDE SEQUENCE</scope>
    <source>
        <strain evidence="2">CBS 260.36</strain>
    </source>
</reference>
<evidence type="ECO:0000313" key="3">
    <source>
        <dbReference type="Proteomes" id="UP000799439"/>
    </source>
</evidence>
<gene>
    <name evidence="2" type="ORF">K461DRAFT_292355</name>
</gene>
<protein>
    <submittedName>
        <fullName evidence="2">Uncharacterized protein</fullName>
    </submittedName>
</protein>
<dbReference type="Proteomes" id="UP000799439">
    <property type="component" value="Unassembled WGS sequence"/>
</dbReference>
<name>A0A9P4J788_9PEZI</name>
<sequence length="158" mass="18123">MMFISYATSLAILILTSTSIATEPIKVEIHADAGEYDGKNEFKNGKPLFTRLEFETEKYQREELVKFLESYCPVYEQEIKGKLSKDGRKKKPRQVYTECKVKDDATIYVLLTPGASAKASLKIPKEAFGKVRQRILAQYKERGGVRITWTVPQEHTQR</sequence>
<evidence type="ECO:0000256" key="1">
    <source>
        <dbReference type="SAM" id="SignalP"/>
    </source>
</evidence>
<dbReference type="EMBL" id="ML996084">
    <property type="protein sequence ID" value="KAF2153634.1"/>
    <property type="molecule type" value="Genomic_DNA"/>
</dbReference>
<proteinExistence type="predicted"/>
<evidence type="ECO:0000313" key="2">
    <source>
        <dbReference type="EMBL" id="KAF2153634.1"/>
    </source>
</evidence>
<keyword evidence="3" id="KW-1185">Reference proteome</keyword>
<comment type="caution">
    <text evidence="2">The sequence shown here is derived from an EMBL/GenBank/DDBJ whole genome shotgun (WGS) entry which is preliminary data.</text>
</comment>
<organism evidence="2 3">
    <name type="scientific">Myriangium duriaei CBS 260.36</name>
    <dbReference type="NCBI Taxonomy" id="1168546"/>
    <lineage>
        <taxon>Eukaryota</taxon>
        <taxon>Fungi</taxon>
        <taxon>Dikarya</taxon>
        <taxon>Ascomycota</taxon>
        <taxon>Pezizomycotina</taxon>
        <taxon>Dothideomycetes</taxon>
        <taxon>Dothideomycetidae</taxon>
        <taxon>Myriangiales</taxon>
        <taxon>Myriangiaceae</taxon>
        <taxon>Myriangium</taxon>
    </lineage>
</organism>
<keyword evidence="1" id="KW-0732">Signal</keyword>
<feature type="chain" id="PRO_5040394410" evidence="1">
    <location>
        <begin position="22"/>
        <end position="158"/>
    </location>
</feature>